<dbReference type="Proteomes" id="UP000318995">
    <property type="component" value="Unassembled WGS sequence"/>
</dbReference>
<protein>
    <submittedName>
        <fullName evidence="2">Uncharacterized protein</fullName>
    </submittedName>
</protein>
<feature type="compositionally biased region" description="Basic residues" evidence="1">
    <location>
        <begin position="182"/>
        <end position="191"/>
    </location>
</feature>
<feature type="region of interest" description="Disordered" evidence="1">
    <location>
        <begin position="165"/>
        <end position="191"/>
    </location>
</feature>
<dbReference type="RefSeq" id="WP_146572622.1">
    <property type="nucleotide sequence ID" value="NZ_SJPH01000002.1"/>
</dbReference>
<evidence type="ECO:0000256" key="1">
    <source>
        <dbReference type="SAM" id="MobiDB-lite"/>
    </source>
</evidence>
<organism evidence="2 3">
    <name type="scientific">Botrimarina hoheduenensis</name>
    <dbReference type="NCBI Taxonomy" id="2528000"/>
    <lineage>
        <taxon>Bacteria</taxon>
        <taxon>Pseudomonadati</taxon>
        <taxon>Planctomycetota</taxon>
        <taxon>Planctomycetia</taxon>
        <taxon>Pirellulales</taxon>
        <taxon>Lacipirellulaceae</taxon>
        <taxon>Botrimarina</taxon>
    </lineage>
</organism>
<accession>A0A5C5WA72</accession>
<name>A0A5C5WA72_9BACT</name>
<proteinExistence type="predicted"/>
<reference evidence="2 3" key="1">
    <citation type="submission" date="2019-02" db="EMBL/GenBank/DDBJ databases">
        <title>Deep-cultivation of Planctomycetes and their phenomic and genomic characterization uncovers novel biology.</title>
        <authorList>
            <person name="Wiegand S."/>
            <person name="Jogler M."/>
            <person name="Boedeker C."/>
            <person name="Pinto D."/>
            <person name="Vollmers J."/>
            <person name="Rivas-Marin E."/>
            <person name="Kohn T."/>
            <person name="Peeters S.H."/>
            <person name="Heuer A."/>
            <person name="Rast P."/>
            <person name="Oberbeckmann S."/>
            <person name="Bunk B."/>
            <person name="Jeske O."/>
            <person name="Meyerdierks A."/>
            <person name="Storesund J.E."/>
            <person name="Kallscheuer N."/>
            <person name="Luecker S."/>
            <person name="Lage O.M."/>
            <person name="Pohl T."/>
            <person name="Merkel B.J."/>
            <person name="Hornburger P."/>
            <person name="Mueller R.-W."/>
            <person name="Bruemmer F."/>
            <person name="Labrenz M."/>
            <person name="Spormann A.M."/>
            <person name="Op Den Camp H."/>
            <person name="Overmann J."/>
            <person name="Amann R."/>
            <person name="Jetten M.S.M."/>
            <person name="Mascher T."/>
            <person name="Medema M.H."/>
            <person name="Devos D.P."/>
            <person name="Kaster A.-K."/>
            <person name="Ovreas L."/>
            <person name="Rohde M."/>
            <person name="Galperin M.Y."/>
            <person name="Jogler C."/>
        </authorList>
    </citation>
    <scope>NUCLEOTIDE SEQUENCE [LARGE SCALE GENOMIC DNA]</scope>
    <source>
        <strain evidence="2 3">Pla111</strain>
    </source>
</reference>
<evidence type="ECO:0000313" key="2">
    <source>
        <dbReference type="EMBL" id="TWT47776.1"/>
    </source>
</evidence>
<comment type="caution">
    <text evidence="2">The sequence shown here is derived from an EMBL/GenBank/DDBJ whole genome shotgun (WGS) entry which is preliminary data.</text>
</comment>
<dbReference type="EMBL" id="SJPH01000002">
    <property type="protein sequence ID" value="TWT47776.1"/>
    <property type="molecule type" value="Genomic_DNA"/>
</dbReference>
<dbReference type="OrthoDB" id="262458at2"/>
<evidence type="ECO:0000313" key="3">
    <source>
        <dbReference type="Proteomes" id="UP000318995"/>
    </source>
</evidence>
<dbReference type="AlphaFoldDB" id="A0A5C5WA72"/>
<sequence length="191" mass="22350">MYAPQPPSKQPDQVDCLLRNAELRNELEPLFDESIGSVDVARMTTDSENDFLASMLAWERAPMLPIAEWFDPPLRLPESDTLGDDEVRRRLSETVRLLYSKHVVLDFTDHLSDRELYTLIARDILPSYEKKLETRTSYLHWDCANTSDDPEIWLQYYATDEEREMWADEMGSEPPELAEPPHRRRLPRAPM</sequence>
<gene>
    <name evidence="2" type="ORF">Pla111_13980</name>
</gene>
<keyword evidence="3" id="KW-1185">Reference proteome</keyword>